<dbReference type="EMBL" id="PDOF01000001">
    <property type="protein sequence ID" value="PYZ97135.1"/>
    <property type="molecule type" value="Genomic_DNA"/>
</dbReference>
<dbReference type="EC" id="4.2.1.33" evidence="10"/>
<name>A0A2W0HI51_9BACI</name>
<evidence type="ECO:0000256" key="2">
    <source>
        <dbReference type="ARBA" id="ARBA00002695"/>
    </source>
</evidence>
<evidence type="ECO:0000313" key="12">
    <source>
        <dbReference type="EMBL" id="PYZ97135.1"/>
    </source>
</evidence>
<gene>
    <name evidence="10 12" type="primary">leuD</name>
    <name evidence="12" type="ORF">CR205_00595</name>
</gene>
<dbReference type="OrthoDB" id="9777465at2"/>
<dbReference type="InterPro" id="IPR050075">
    <property type="entry name" value="LeuD"/>
</dbReference>
<evidence type="ECO:0000256" key="9">
    <source>
        <dbReference type="ARBA" id="ARBA00023304"/>
    </source>
</evidence>
<evidence type="ECO:0000313" key="13">
    <source>
        <dbReference type="Proteomes" id="UP000248066"/>
    </source>
</evidence>
<comment type="catalytic activity">
    <reaction evidence="1 10">
        <text>(2R,3S)-3-isopropylmalate = (2S)-2-isopropylmalate</text>
        <dbReference type="Rhea" id="RHEA:32287"/>
        <dbReference type="ChEBI" id="CHEBI:1178"/>
        <dbReference type="ChEBI" id="CHEBI:35121"/>
        <dbReference type="EC" id="4.2.1.33"/>
    </reaction>
</comment>
<reference evidence="12 13" key="1">
    <citation type="submission" date="2017-10" db="EMBL/GenBank/DDBJ databases">
        <title>Bacillus sp. nov., a halophilic bacterium isolated from a Yangshapao Lake.</title>
        <authorList>
            <person name="Wang H."/>
        </authorList>
    </citation>
    <scope>NUCLEOTIDE SEQUENCE [LARGE SCALE GENOMIC DNA]</scope>
    <source>
        <strain evidence="12 13">YSP-3</strain>
    </source>
</reference>
<organism evidence="12 13">
    <name type="scientific">Alteribacter lacisalsi</name>
    <dbReference type="NCBI Taxonomy" id="2045244"/>
    <lineage>
        <taxon>Bacteria</taxon>
        <taxon>Bacillati</taxon>
        <taxon>Bacillota</taxon>
        <taxon>Bacilli</taxon>
        <taxon>Bacillales</taxon>
        <taxon>Bacillaceae</taxon>
        <taxon>Alteribacter</taxon>
    </lineage>
</organism>
<dbReference type="RefSeq" id="WP_110515908.1">
    <property type="nucleotide sequence ID" value="NZ_PDOF01000001.1"/>
</dbReference>
<dbReference type="Gene3D" id="3.20.19.10">
    <property type="entry name" value="Aconitase, domain 4"/>
    <property type="match status" value="1"/>
</dbReference>
<evidence type="ECO:0000256" key="4">
    <source>
        <dbReference type="ARBA" id="ARBA00009845"/>
    </source>
</evidence>
<dbReference type="InterPro" id="IPR004431">
    <property type="entry name" value="3-IsopropMal_deHydase_ssu"/>
</dbReference>
<dbReference type="Pfam" id="PF00694">
    <property type="entry name" value="Aconitase_C"/>
    <property type="match status" value="1"/>
</dbReference>
<evidence type="ECO:0000256" key="10">
    <source>
        <dbReference type="HAMAP-Rule" id="MF_01031"/>
    </source>
</evidence>
<dbReference type="HAMAP" id="MF_01031">
    <property type="entry name" value="LeuD_type1"/>
    <property type="match status" value="1"/>
</dbReference>
<comment type="similarity">
    <text evidence="4 10">Belongs to the LeuD family. LeuD type 1 subfamily.</text>
</comment>
<feature type="domain" description="Aconitase A/isopropylmalate dehydratase small subunit swivel" evidence="11">
    <location>
        <begin position="1"/>
        <end position="124"/>
    </location>
</feature>
<evidence type="ECO:0000256" key="3">
    <source>
        <dbReference type="ARBA" id="ARBA00004729"/>
    </source>
</evidence>
<dbReference type="UniPathway" id="UPA00048">
    <property type="reaction ID" value="UER00071"/>
</dbReference>
<dbReference type="InterPro" id="IPR015928">
    <property type="entry name" value="Aconitase/3IPM_dehydase_swvl"/>
</dbReference>
<dbReference type="NCBIfam" id="TIGR00171">
    <property type="entry name" value="leuD"/>
    <property type="match status" value="1"/>
</dbReference>
<evidence type="ECO:0000256" key="1">
    <source>
        <dbReference type="ARBA" id="ARBA00000491"/>
    </source>
</evidence>
<dbReference type="Proteomes" id="UP000248066">
    <property type="component" value="Unassembled WGS sequence"/>
</dbReference>
<keyword evidence="8 10" id="KW-0456">Lyase</keyword>
<dbReference type="GO" id="GO:0009316">
    <property type="term" value="C:3-isopropylmalate dehydratase complex"/>
    <property type="evidence" value="ECO:0007669"/>
    <property type="project" value="InterPro"/>
</dbReference>
<dbReference type="CDD" id="cd01577">
    <property type="entry name" value="IPMI_Swivel"/>
    <property type="match status" value="1"/>
</dbReference>
<evidence type="ECO:0000256" key="5">
    <source>
        <dbReference type="ARBA" id="ARBA00011271"/>
    </source>
</evidence>
<dbReference type="PANTHER" id="PTHR43345">
    <property type="entry name" value="3-ISOPROPYLMALATE DEHYDRATASE SMALL SUBUNIT 2-RELATED-RELATED"/>
    <property type="match status" value="1"/>
</dbReference>
<evidence type="ECO:0000256" key="6">
    <source>
        <dbReference type="ARBA" id="ARBA00022430"/>
    </source>
</evidence>
<dbReference type="SUPFAM" id="SSF52016">
    <property type="entry name" value="LeuD/IlvD-like"/>
    <property type="match status" value="1"/>
</dbReference>
<accession>A0A2W0HI51</accession>
<dbReference type="GO" id="GO:0009098">
    <property type="term" value="P:L-leucine biosynthetic process"/>
    <property type="evidence" value="ECO:0007669"/>
    <property type="project" value="UniProtKB-UniRule"/>
</dbReference>
<evidence type="ECO:0000256" key="7">
    <source>
        <dbReference type="ARBA" id="ARBA00022605"/>
    </source>
</evidence>
<dbReference type="PANTHER" id="PTHR43345:SF5">
    <property type="entry name" value="3-ISOPROPYLMALATE DEHYDRATASE SMALL SUBUNIT"/>
    <property type="match status" value="1"/>
</dbReference>
<dbReference type="AlphaFoldDB" id="A0A2W0HI51"/>
<evidence type="ECO:0000259" key="11">
    <source>
        <dbReference type="Pfam" id="PF00694"/>
    </source>
</evidence>
<keyword evidence="6 10" id="KW-0432">Leucine biosynthesis</keyword>
<dbReference type="InterPro" id="IPR000573">
    <property type="entry name" value="AconitaseA/IPMdHydase_ssu_swvl"/>
</dbReference>
<dbReference type="GO" id="GO:0003861">
    <property type="term" value="F:3-isopropylmalate dehydratase activity"/>
    <property type="evidence" value="ECO:0007669"/>
    <property type="project" value="UniProtKB-UniRule"/>
</dbReference>
<dbReference type="NCBIfam" id="NF002458">
    <property type="entry name" value="PRK01641.1"/>
    <property type="match status" value="1"/>
</dbReference>
<comment type="function">
    <text evidence="2 10">Catalyzes the isomerization between 2-isopropylmalate and 3-isopropylmalate, via the formation of 2-isopropylmaleate.</text>
</comment>
<keyword evidence="9 10" id="KW-0100">Branched-chain amino acid biosynthesis</keyword>
<keyword evidence="7 10" id="KW-0028">Amino-acid biosynthesis</keyword>
<dbReference type="FunFam" id="3.20.19.10:FF:000003">
    <property type="entry name" value="3-isopropylmalate dehydratase small subunit"/>
    <property type="match status" value="1"/>
</dbReference>
<protein>
    <recommendedName>
        <fullName evidence="10">3-isopropylmalate dehydratase small subunit</fullName>
        <ecNumber evidence="10">4.2.1.33</ecNumber>
    </recommendedName>
    <alternativeName>
        <fullName evidence="10">Alpha-IPM isomerase</fullName>
        <shortName evidence="10">IPMI</shortName>
    </alternativeName>
    <alternativeName>
        <fullName evidence="10">Isopropylmalate isomerase</fullName>
    </alternativeName>
</protein>
<sequence length="203" mass="23128">MEPVNQHTGIAAPLDKANVDTDQIIPKQFLKRVERTGFGQFLFYDWRYKDGGQSVNESFVLNKPEFKEASILLARDNFGCGSSREHAPWALLDYGFKVIIAPSFADIFYNNCFKNGILPIKLSESEVEALFQQAGSDPSSLSVDLEKQLVTDEAGSTYSFETDAYRKEMLLKGLDDIALTEEYDHHITAYEHEKKKIYQEIIR</sequence>
<evidence type="ECO:0000256" key="8">
    <source>
        <dbReference type="ARBA" id="ARBA00023239"/>
    </source>
</evidence>
<comment type="subunit">
    <text evidence="5 10">Heterodimer of LeuC and LeuD.</text>
</comment>
<dbReference type="InterPro" id="IPR033940">
    <property type="entry name" value="IPMI_Swivel"/>
</dbReference>
<comment type="caution">
    <text evidence="12">The sequence shown here is derived from an EMBL/GenBank/DDBJ whole genome shotgun (WGS) entry which is preliminary data.</text>
</comment>
<proteinExistence type="inferred from homology"/>
<keyword evidence="13" id="KW-1185">Reference proteome</keyword>
<comment type="pathway">
    <text evidence="3 10">Amino-acid biosynthesis; L-leucine biosynthesis; L-leucine from 3-methyl-2-oxobutanoate: step 2/4.</text>
</comment>